<dbReference type="Gene3D" id="2.70.70.10">
    <property type="entry name" value="Glucose Permease (Domain IIA)"/>
    <property type="match status" value="1"/>
</dbReference>
<evidence type="ECO:0000259" key="9">
    <source>
        <dbReference type="Pfam" id="PF01551"/>
    </source>
</evidence>
<evidence type="ECO:0000313" key="11">
    <source>
        <dbReference type="Proteomes" id="UP000276232"/>
    </source>
</evidence>
<keyword evidence="4 10" id="KW-0378">Hydrolase</keyword>
<dbReference type="PANTHER" id="PTHR21666:SF288">
    <property type="entry name" value="CELL DIVISION PROTEIN YTFB"/>
    <property type="match status" value="1"/>
</dbReference>
<keyword evidence="5" id="KW-0862">Zinc</keyword>
<evidence type="ECO:0000256" key="8">
    <source>
        <dbReference type="SAM" id="SignalP"/>
    </source>
</evidence>
<comment type="caution">
    <text evidence="10">The sequence shown here is derived from an EMBL/GenBank/DDBJ whole genome shotgun (WGS) entry which is preliminary data.</text>
</comment>
<evidence type="ECO:0000313" key="10">
    <source>
        <dbReference type="EMBL" id="ROP43902.1"/>
    </source>
</evidence>
<dbReference type="RefSeq" id="WP_123379567.1">
    <property type="nucleotide sequence ID" value="NZ_RJKN01000003.1"/>
</dbReference>
<evidence type="ECO:0000256" key="1">
    <source>
        <dbReference type="ARBA" id="ARBA00001947"/>
    </source>
</evidence>
<dbReference type="GO" id="GO:0046872">
    <property type="term" value="F:metal ion binding"/>
    <property type="evidence" value="ECO:0007669"/>
    <property type="project" value="UniProtKB-KW"/>
</dbReference>
<dbReference type="GO" id="GO:0004222">
    <property type="term" value="F:metalloendopeptidase activity"/>
    <property type="evidence" value="ECO:0007669"/>
    <property type="project" value="TreeGrafter"/>
</dbReference>
<feature type="compositionally biased region" description="Basic and acidic residues" evidence="7">
    <location>
        <begin position="303"/>
        <end position="313"/>
    </location>
</feature>
<keyword evidence="3" id="KW-0479">Metal-binding</keyword>
<dbReference type="InterPro" id="IPR006311">
    <property type="entry name" value="TAT_signal"/>
</dbReference>
<feature type="chain" id="PRO_5018285111" evidence="8">
    <location>
        <begin position="49"/>
        <end position="473"/>
    </location>
</feature>
<feature type="region of interest" description="Disordered" evidence="7">
    <location>
        <begin position="1"/>
        <end position="22"/>
    </location>
</feature>
<dbReference type="InterPro" id="IPR050570">
    <property type="entry name" value="Cell_wall_metabolism_enzyme"/>
</dbReference>
<keyword evidence="8" id="KW-0732">Signal</keyword>
<dbReference type="InterPro" id="IPR016047">
    <property type="entry name" value="M23ase_b-sheet_dom"/>
</dbReference>
<keyword evidence="6" id="KW-0482">Metalloprotease</keyword>
<protein>
    <submittedName>
        <fullName evidence="10">Murein DD-endopeptidase MepM/ murein hydrolase activator NlpD</fullName>
    </submittedName>
</protein>
<dbReference type="GO" id="GO:0006508">
    <property type="term" value="P:proteolysis"/>
    <property type="evidence" value="ECO:0007669"/>
    <property type="project" value="UniProtKB-KW"/>
</dbReference>
<feature type="compositionally biased region" description="Low complexity" evidence="7">
    <location>
        <begin position="314"/>
        <end position="332"/>
    </location>
</feature>
<dbReference type="Pfam" id="PF01551">
    <property type="entry name" value="Peptidase_M23"/>
    <property type="match status" value="1"/>
</dbReference>
<keyword evidence="11" id="KW-1185">Reference proteome</keyword>
<organism evidence="10 11">
    <name type="scientific">Pseudokineococcus lusitanus</name>
    <dbReference type="NCBI Taxonomy" id="763993"/>
    <lineage>
        <taxon>Bacteria</taxon>
        <taxon>Bacillati</taxon>
        <taxon>Actinomycetota</taxon>
        <taxon>Actinomycetes</taxon>
        <taxon>Kineosporiales</taxon>
        <taxon>Kineosporiaceae</taxon>
        <taxon>Pseudokineococcus</taxon>
    </lineage>
</organism>
<name>A0A3N1HNF5_9ACTN</name>
<evidence type="ECO:0000256" key="5">
    <source>
        <dbReference type="ARBA" id="ARBA00022833"/>
    </source>
</evidence>
<feature type="domain" description="M23ase beta-sheet core" evidence="9">
    <location>
        <begin position="371"/>
        <end position="469"/>
    </location>
</feature>
<feature type="region of interest" description="Disordered" evidence="7">
    <location>
        <begin position="303"/>
        <end position="357"/>
    </location>
</feature>
<dbReference type="PROSITE" id="PS51318">
    <property type="entry name" value="TAT"/>
    <property type="match status" value="1"/>
</dbReference>
<feature type="compositionally biased region" description="Low complexity" evidence="7">
    <location>
        <begin position="1"/>
        <end position="19"/>
    </location>
</feature>
<dbReference type="InterPro" id="IPR011055">
    <property type="entry name" value="Dup_hybrid_motif"/>
</dbReference>
<dbReference type="PANTHER" id="PTHR21666">
    <property type="entry name" value="PEPTIDASE-RELATED"/>
    <property type="match status" value="1"/>
</dbReference>
<dbReference type="EMBL" id="RJKN01000003">
    <property type="protein sequence ID" value="ROP43902.1"/>
    <property type="molecule type" value="Genomic_DNA"/>
</dbReference>
<evidence type="ECO:0000256" key="4">
    <source>
        <dbReference type="ARBA" id="ARBA00022801"/>
    </source>
</evidence>
<dbReference type="CDD" id="cd12797">
    <property type="entry name" value="M23_peptidase"/>
    <property type="match status" value="1"/>
</dbReference>
<evidence type="ECO:0000256" key="7">
    <source>
        <dbReference type="SAM" id="MobiDB-lite"/>
    </source>
</evidence>
<evidence type="ECO:0000256" key="2">
    <source>
        <dbReference type="ARBA" id="ARBA00022670"/>
    </source>
</evidence>
<sequence>MRTPAPTSTPSAAPAAGATGRRRCLRPTATALGLALAVSLAPSAPVWAAPTPGTTSESATADKKAVDSALHALQEDLVGTSDELTSAYAEYAAVQEQLPGAQRAADLAARVQAEAQAAADDLAQRLTASQTAMTAARESVAETEQAMADSHTSLGRIAASAYRSSRTPQGLAIAMGSTSPDEFASRSAAVSGLSEAEADALAELSTDEAVRRSATTRLTAVAEQVEALRAEAEQQLDVATQAAEDAAARKAEVEALAARQQAAVSTIESRQAEEEARLAELQRESDELGDQLREIAEVEARRDAERRAAEEAARAASSGAGSSSSSADRLSSPPAVSRSTRADTGGTLLRPAGRISSPFGMRMHPIKGYMRMHNGQDFAAGCGTPVLAAEDGEIVSAGYNGSYGNITVINHGTLRGQQVATAYAHMQSFTKRSGSVQRGEVIGYEGTTGGSTGCHVHFEVRVSGSPVNPMNWV</sequence>
<comment type="cofactor">
    <cofactor evidence="1">
        <name>Zn(2+)</name>
        <dbReference type="ChEBI" id="CHEBI:29105"/>
    </cofactor>
</comment>
<evidence type="ECO:0000256" key="3">
    <source>
        <dbReference type="ARBA" id="ARBA00022723"/>
    </source>
</evidence>
<evidence type="ECO:0000256" key="6">
    <source>
        <dbReference type="ARBA" id="ARBA00023049"/>
    </source>
</evidence>
<dbReference type="InParanoid" id="A0A3N1HNF5"/>
<dbReference type="SUPFAM" id="SSF51261">
    <property type="entry name" value="Duplicated hybrid motif"/>
    <property type="match status" value="1"/>
</dbReference>
<dbReference type="Proteomes" id="UP000276232">
    <property type="component" value="Unassembled WGS sequence"/>
</dbReference>
<proteinExistence type="predicted"/>
<feature type="signal peptide" evidence="8">
    <location>
        <begin position="1"/>
        <end position="48"/>
    </location>
</feature>
<dbReference type="AlphaFoldDB" id="A0A3N1HNF5"/>
<dbReference type="OrthoDB" id="1099523at2"/>
<keyword evidence="2" id="KW-0645">Protease</keyword>
<gene>
    <name evidence="10" type="ORF">EDC03_1499</name>
</gene>
<accession>A0A3N1HNF5</accession>
<reference evidence="10 11" key="1">
    <citation type="journal article" date="2015" name="Stand. Genomic Sci.">
        <title>Genomic Encyclopedia of Bacterial and Archaeal Type Strains, Phase III: the genomes of soil and plant-associated and newly described type strains.</title>
        <authorList>
            <person name="Whitman W.B."/>
            <person name="Woyke T."/>
            <person name="Klenk H.P."/>
            <person name="Zhou Y."/>
            <person name="Lilburn T.G."/>
            <person name="Beck B.J."/>
            <person name="De Vos P."/>
            <person name="Vandamme P."/>
            <person name="Eisen J.A."/>
            <person name="Garrity G."/>
            <person name="Hugenholtz P."/>
            <person name="Kyrpides N.C."/>
        </authorList>
    </citation>
    <scope>NUCLEOTIDE SEQUENCE [LARGE SCALE GENOMIC DNA]</scope>
    <source>
        <strain evidence="10 11">CECT 7306</strain>
    </source>
</reference>
<dbReference type="Gene3D" id="6.10.250.3150">
    <property type="match status" value="1"/>
</dbReference>